<protein>
    <submittedName>
        <fullName evidence="3">Alpha/beta fold hydrolase</fullName>
    </submittedName>
</protein>
<evidence type="ECO:0000313" key="4">
    <source>
        <dbReference type="Proteomes" id="UP000297453"/>
    </source>
</evidence>
<dbReference type="InterPro" id="IPR050266">
    <property type="entry name" value="AB_hydrolase_sf"/>
</dbReference>
<dbReference type="RefSeq" id="WP_135589609.1">
    <property type="nucleotide sequence ID" value="NZ_RQEP01000019.1"/>
</dbReference>
<keyword evidence="1" id="KW-1133">Transmembrane helix</keyword>
<dbReference type="AlphaFoldDB" id="A0A4R9FLR3"/>
<dbReference type="PRINTS" id="PR00111">
    <property type="entry name" value="ABHYDROLASE"/>
</dbReference>
<feature type="transmembrane region" description="Helical" evidence="1">
    <location>
        <begin position="96"/>
        <end position="115"/>
    </location>
</feature>
<evidence type="ECO:0000256" key="1">
    <source>
        <dbReference type="SAM" id="Phobius"/>
    </source>
</evidence>
<dbReference type="Pfam" id="PF00561">
    <property type="entry name" value="Abhydrolase_1"/>
    <property type="match status" value="1"/>
</dbReference>
<sequence length="473" mass="53485">MKARIQNHEESVSQDIAPKERTLTGSILNTLVRSIFFSILLTFLMILLTEAIPHSRGIGFPPELRISVLFPICIGLSILNGFLYQYLKARSKRPKIYLAFASFAQVFLIGLILFIRNVGFLLYSIPVLTGAFLSVVWILPFLIDRIRFSLRSKIVIFIIGGLELISFVSAVSLDLSAPSSPEVTFEIPKTIFDAEQKFIDLPSGARIHYVDEGGGEILLFLHGNPSWSYQWRDLISGLKGSYRCIALDYPGFGQSIASKGFGFTPKEESIVLEEFVHILGLKDLTLVMQDWGGPIGLGFAGRHPKLVKRMILGSTWAWKTDPNSPRGIFSFLVGGPIGEFFQINFNAFSQAGIKNGIVRKLPTEEMDLYIRPFLPSGQRRGIAAFYPGQITQANDYFQEIEDFLSKLKEKPALIFWALQDKGFPIEERERFETVFPNHKTIEFPNADHFFFEDTKDEMIPEIKEFLSAHPVRE</sequence>
<feature type="transmembrane region" description="Helical" evidence="1">
    <location>
        <begin position="31"/>
        <end position="52"/>
    </location>
</feature>
<dbReference type="GO" id="GO:0016020">
    <property type="term" value="C:membrane"/>
    <property type="evidence" value="ECO:0007669"/>
    <property type="project" value="TreeGrafter"/>
</dbReference>
<dbReference type="Proteomes" id="UP000297453">
    <property type="component" value="Unassembled WGS sequence"/>
</dbReference>
<organism evidence="3 4">
    <name type="scientific">Leptospira semungkisensis</name>
    <dbReference type="NCBI Taxonomy" id="2484985"/>
    <lineage>
        <taxon>Bacteria</taxon>
        <taxon>Pseudomonadati</taxon>
        <taxon>Spirochaetota</taxon>
        <taxon>Spirochaetia</taxon>
        <taxon>Leptospirales</taxon>
        <taxon>Leptospiraceae</taxon>
        <taxon>Leptospira</taxon>
    </lineage>
</organism>
<dbReference type="PANTHER" id="PTHR43798">
    <property type="entry name" value="MONOACYLGLYCEROL LIPASE"/>
    <property type="match status" value="1"/>
</dbReference>
<dbReference type="InterPro" id="IPR029058">
    <property type="entry name" value="AB_hydrolase_fold"/>
</dbReference>
<gene>
    <name evidence="3" type="ORF">EHO59_16855</name>
</gene>
<keyword evidence="1" id="KW-0472">Membrane</keyword>
<evidence type="ECO:0000313" key="3">
    <source>
        <dbReference type="EMBL" id="TGJ99517.1"/>
    </source>
</evidence>
<evidence type="ECO:0000259" key="2">
    <source>
        <dbReference type="Pfam" id="PF00561"/>
    </source>
</evidence>
<dbReference type="EMBL" id="RQEP01000019">
    <property type="protein sequence ID" value="TGJ99517.1"/>
    <property type="molecule type" value="Genomic_DNA"/>
</dbReference>
<dbReference type="GO" id="GO:0016787">
    <property type="term" value="F:hydrolase activity"/>
    <property type="evidence" value="ECO:0007669"/>
    <property type="project" value="UniProtKB-KW"/>
</dbReference>
<name>A0A4R9FLR3_9LEPT</name>
<accession>A0A4R9FLR3</accession>
<feature type="transmembrane region" description="Helical" evidence="1">
    <location>
        <begin position="121"/>
        <end position="142"/>
    </location>
</feature>
<dbReference type="Gene3D" id="3.40.50.1820">
    <property type="entry name" value="alpha/beta hydrolase"/>
    <property type="match status" value="1"/>
</dbReference>
<keyword evidence="3" id="KW-0378">Hydrolase</keyword>
<keyword evidence="1" id="KW-0812">Transmembrane</keyword>
<feature type="domain" description="AB hydrolase-1" evidence="2">
    <location>
        <begin position="217"/>
        <end position="453"/>
    </location>
</feature>
<dbReference type="SUPFAM" id="SSF53474">
    <property type="entry name" value="alpha/beta-Hydrolases"/>
    <property type="match status" value="1"/>
</dbReference>
<dbReference type="OrthoDB" id="9797695at2"/>
<comment type="caution">
    <text evidence="3">The sequence shown here is derived from an EMBL/GenBank/DDBJ whole genome shotgun (WGS) entry which is preliminary data.</text>
</comment>
<dbReference type="InterPro" id="IPR000073">
    <property type="entry name" value="AB_hydrolase_1"/>
</dbReference>
<feature type="transmembrane region" description="Helical" evidence="1">
    <location>
        <begin position="154"/>
        <end position="173"/>
    </location>
</feature>
<proteinExistence type="predicted"/>
<keyword evidence="4" id="KW-1185">Reference proteome</keyword>
<reference evidence="3" key="1">
    <citation type="journal article" date="2019" name="PLoS Negl. Trop. Dis.">
        <title>Revisiting the worldwide diversity of Leptospira species in the environment.</title>
        <authorList>
            <person name="Vincent A.T."/>
            <person name="Schiettekatte O."/>
            <person name="Bourhy P."/>
            <person name="Veyrier F.J."/>
            <person name="Picardeau M."/>
        </authorList>
    </citation>
    <scope>NUCLEOTIDE SEQUENCE [LARGE SCALE GENOMIC DNA]</scope>
    <source>
        <strain evidence="3">SSS9</strain>
    </source>
</reference>
<dbReference type="PANTHER" id="PTHR43798:SF24">
    <property type="entry name" value="CIS-3-ALKYL-4-ALKYLOXETAN-2-ONE DECARBOXYLASE"/>
    <property type="match status" value="1"/>
</dbReference>
<feature type="transmembrane region" description="Helical" evidence="1">
    <location>
        <begin position="64"/>
        <end position="84"/>
    </location>
</feature>